<proteinExistence type="predicted"/>
<gene>
    <name evidence="2" type="ORF">VTL71DRAFT_3924</name>
</gene>
<reference evidence="2 3" key="1">
    <citation type="journal article" date="2024" name="Commun. Biol.">
        <title>Comparative genomic analysis of thermophilic fungi reveals convergent evolutionary adaptations and gene losses.</title>
        <authorList>
            <person name="Steindorff A.S."/>
            <person name="Aguilar-Pontes M.V."/>
            <person name="Robinson A.J."/>
            <person name="Andreopoulos B."/>
            <person name="LaButti K."/>
            <person name="Kuo A."/>
            <person name="Mondo S."/>
            <person name="Riley R."/>
            <person name="Otillar R."/>
            <person name="Haridas S."/>
            <person name="Lipzen A."/>
            <person name="Grimwood J."/>
            <person name="Schmutz J."/>
            <person name="Clum A."/>
            <person name="Reid I.D."/>
            <person name="Moisan M.C."/>
            <person name="Butler G."/>
            <person name="Nguyen T.T.M."/>
            <person name="Dewar K."/>
            <person name="Conant G."/>
            <person name="Drula E."/>
            <person name="Henrissat B."/>
            <person name="Hansel C."/>
            <person name="Singer S."/>
            <person name="Hutchinson M.I."/>
            <person name="de Vries R.P."/>
            <person name="Natvig D.O."/>
            <person name="Powell A.J."/>
            <person name="Tsang A."/>
            <person name="Grigoriev I.V."/>
        </authorList>
    </citation>
    <scope>NUCLEOTIDE SEQUENCE [LARGE SCALE GENOMIC DNA]</scope>
    <source>
        <strain evidence="2 3">CBS 494.80</strain>
    </source>
</reference>
<feature type="compositionally biased region" description="Basic and acidic residues" evidence="1">
    <location>
        <begin position="101"/>
        <end position="118"/>
    </location>
</feature>
<sequence length="338" mass="37956">MCVKEFLGYNCGHCATPYLRQCPLTASNPTYPPCQFPAERPIFTNENCHPCSRVLWNQKVLADEEKHRKQHAMGECDCPVIFDVADRERRLRPRSGKGKGKNRELIQGEPSEAGRLEGKHLREDRHPLSTFGYEAHRTNDEPAGPRPYDHRGQNIRDSQQGWGSQNQNNTHHYEYTGYHFQGPSSVHSDIDHLASGLGIPQNGFVPEQYFPANTLMMDQPGCGMKWYPEQQSQLPVPQPYTSNPAPPTVPTIMASPPSTLPAQTVASTDFSLFTDYQTNFPRFLKHKAASEPAEFRYPPYSPSSESDRVLDEQEDVGVIGEDSPVVVSSSVVEDTIPM</sequence>
<evidence type="ECO:0000313" key="3">
    <source>
        <dbReference type="Proteomes" id="UP001595075"/>
    </source>
</evidence>
<evidence type="ECO:0000256" key="1">
    <source>
        <dbReference type="SAM" id="MobiDB-lite"/>
    </source>
</evidence>
<accession>A0ABR4C4C8</accession>
<comment type="caution">
    <text evidence="2">The sequence shown here is derived from an EMBL/GenBank/DDBJ whole genome shotgun (WGS) entry which is preliminary data.</text>
</comment>
<dbReference type="Proteomes" id="UP001595075">
    <property type="component" value="Unassembled WGS sequence"/>
</dbReference>
<feature type="region of interest" description="Disordered" evidence="1">
    <location>
        <begin position="91"/>
        <end position="118"/>
    </location>
</feature>
<name>A0ABR4C4C8_9HELO</name>
<organism evidence="2 3">
    <name type="scientific">Oculimacula yallundae</name>
    <dbReference type="NCBI Taxonomy" id="86028"/>
    <lineage>
        <taxon>Eukaryota</taxon>
        <taxon>Fungi</taxon>
        <taxon>Dikarya</taxon>
        <taxon>Ascomycota</taxon>
        <taxon>Pezizomycotina</taxon>
        <taxon>Leotiomycetes</taxon>
        <taxon>Helotiales</taxon>
        <taxon>Ploettnerulaceae</taxon>
        <taxon>Oculimacula</taxon>
    </lineage>
</organism>
<protein>
    <submittedName>
        <fullName evidence="2">Uncharacterized protein</fullName>
    </submittedName>
</protein>
<dbReference type="EMBL" id="JAZHXI010000013">
    <property type="protein sequence ID" value="KAL2064785.1"/>
    <property type="molecule type" value="Genomic_DNA"/>
</dbReference>
<evidence type="ECO:0000313" key="2">
    <source>
        <dbReference type="EMBL" id="KAL2064785.1"/>
    </source>
</evidence>
<keyword evidence="3" id="KW-1185">Reference proteome</keyword>
<feature type="compositionally biased region" description="Basic residues" evidence="1">
    <location>
        <begin position="91"/>
        <end position="100"/>
    </location>
</feature>